<evidence type="ECO:0000313" key="3">
    <source>
        <dbReference type="EMBL" id="CAG8585689.1"/>
    </source>
</evidence>
<dbReference type="GO" id="GO:0006491">
    <property type="term" value="P:N-glycan processing"/>
    <property type="evidence" value="ECO:0007669"/>
    <property type="project" value="TreeGrafter"/>
</dbReference>
<evidence type="ECO:0000256" key="1">
    <source>
        <dbReference type="SAM" id="Coils"/>
    </source>
</evidence>
<sequence>MLLSKDSCRNTPRILSTVLLILFTICCSLSAIQAVKIRGVDQSKAYLYERKGDHWTCLDGSAEILYEAINDDYCDCNDGSDEPGTSACPDNLFYCENEGHIPTYISSSRVNDGICEPECCDGSDEYGGLVQCSNVCDAAGKAYRQKMKELADLHAMGAQTKQEYIEHGKKLRSEREANLEKLQIELLAAKQRVDERKDLKHDHNPNYHDMAVKAAVSGYDEFVNERDEYRIFKDEVCNEEEEECDDHYENAGEAHSLNGSGRIHLQTHRIIPNNYMITVLDVGTDP</sequence>
<gene>
    <name evidence="3" type="ORF">PBRASI_LOCUS6856</name>
</gene>
<accession>A0A9N9C2Q1</accession>
<keyword evidence="4" id="KW-1185">Reference proteome</keyword>
<evidence type="ECO:0000313" key="4">
    <source>
        <dbReference type="Proteomes" id="UP000789739"/>
    </source>
</evidence>
<dbReference type="PANTHER" id="PTHR12630">
    <property type="entry name" value="N-LINKED OLIGOSACCHARIDE PROCESSING"/>
    <property type="match status" value="1"/>
</dbReference>
<dbReference type="InterPro" id="IPR039794">
    <property type="entry name" value="Gtb1-like"/>
</dbReference>
<dbReference type="PANTHER" id="PTHR12630:SF1">
    <property type="entry name" value="GLUCOSIDASE 2 SUBUNIT BETA"/>
    <property type="match status" value="1"/>
</dbReference>
<keyword evidence="1" id="KW-0175">Coiled coil</keyword>
<dbReference type="Pfam" id="PF12999">
    <property type="entry name" value="PRKCSH-like"/>
    <property type="match status" value="1"/>
</dbReference>
<dbReference type="AlphaFoldDB" id="A0A9N9C2Q1"/>
<organism evidence="3 4">
    <name type="scientific">Paraglomus brasilianum</name>
    <dbReference type="NCBI Taxonomy" id="144538"/>
    <lineage>
        <taxon>Eukaryota</taxon>
        <taxon>Fungi</taxon>
        <taxon>Fungi incertae sedis</taxon>
        <taxon>Mucoromycota</taxon>
        <taxon>Glomeromycotina</taxon>
        <taxon>Glomeromycetes</taxon>
        <taxon>Paraglomerales</taxon>
        <taxon>Paraglomeraceae</taxon>
        <taxon>Paraglomus</taxon>
    </lineage>
</organism>
<feature type="domain" description="Glucosidase II beta subunit N-terminal" evidence="2">
    <location>
        <begin position="25"/>
        <end position="192"/>
    </location>
</feature>
<protein>
    <submittedName>
        <fullName evidence="3">4841_t:CDS:1</fullName>
    </submittedName>
</protein>
<comment type="caution">
    <text evidence="3">The sequence shown here is derived from an EMBL/GenBank/DDBJ whole genome shotgun (WGS) entry which is preliminary data.</text>
</comment>
<name>A0A9N9C2Q1_9GLOM</name>
<proteinExistence type="predicted"/>
<dbReference type="EMBL" id="CAJVPI010000968">
    <property type="protein sequence ID" value="CAG8585689.1"/>
    <property type="molecule type" value="Genomic_DNA"/>
</dbReference>
<dbReference type="InterPro" id="IPR028146">
    <property type="entry name" value="PRKCSH_N"/>
</dbReference>
<evidence type="ECO:0000259" key="2">
    <source>
        <dbReference type="Pfam" id="PF12999"/>
    </source>
</evidence>
<reference evidence="3" key="1">
    <citation type="submission" date="2021-06" db="EMBL/GenBank/DDBJ databases">
        <authorList>
            <person name="Kallberg Y."/>
            <person name="Tangrot J."/>
            <person name="Rosling A."/>
        </authorList>
    </citation>
    <scope>NUCLEOTIDE SEQUENCE</scope>
    <source>
        <strain evidence="3">BR232B</strain>
    </source>
</reference>
<dbReference type="OrthoDB" id="28322at2759"/>
<feature type="coiled-coil region" evidence="1">
    <location>
        <begin position="172"/>
        <end position="199"/>
    </location>
</feature>
<dbReference type="Proteomes" id="UP000789739">
    <property type="component" value="Unassembled WGS sequence"/>
</dbReference>
<dbReference type="GO" id="GO:0017177">
    <property type="term" value="C:glucosidase II complex"/>
    <property type="evidence" value="ECO:0007669"/>
    <property type="project" value="TreeGrafter"/>
</dbReference>